<protein>
    <recommendedName>
        <fullName evidence="3">HTH cro/C1-type domain-containing protein</fullName>
    </recommendedName>
</protein>
<dbReference type="EMBL" id="FZOR01000002">
    <property type="protein sequence ID" value="SNS25988.1"/>
    <property type="molecule type" value="Genomic_DNA"/>
</dbReference>
<name>A0A239D1T3_9ACTN</name>
<sequence length="451" mass="49066">MDGQRKTGARSLRRLRTARGWSWTELATQLRLHARTLHIQRIGAAQLSSIRRTIGRWESAASVPDEQYQLLLAYVYARTSTGSVALGPGSDFRQLLETLALLGALPERLDEIAGTVSAAVTDSGTHLLAFLGAPVRNELAGALARPESLSLSLLDALAELSRSVDQRIGTVPFVRLYLVQAAAVEACRHLLVGEHPAQFRSRLWSVAACSFALAARLAFETHDDVAALNLYAQAVEAAGEADPSERALIRSSQTMVVYYSTGDLGRARRIADAAVQDARRGESRLMRARAHALQAEMAVRGEPVRRRDAEAALHLAWHDLDGDTSDDPMAGSFSKGRLRGFEGVCGIFLGEAEGAERRLAESAEALKQSRESVQRAIVLTDRALARLRASGAGAPQSAAELLHECVDLIAATRGRVAAQRLRRARLELRTWRRESFVADLDDHIHTALVGI</sequence>
<organism evidence="1 2">
    <name type="scientific">Actinomadura meyerae</name>
    <dbReference type="NCBI Taxonomy" id="240840"/>
    <lineage>
        <taxon>Bacteria</taxon>
        <taxon>Bacillati</taxon>
        <taxon>Actinomycetota</taxon>
        <taxon>Actinomycetes</taxon>
        <taxon>Streptosporangiales</taxon>
        <taxon>Thermomonosporaceae</taxon>
        <taxon>Actinomadura</taxon>
    </lineage>
</organism>
<keyword evidence="2" id="KW-1185">Reference proteome</keyword>
<proteinExistence type="predicted"/>
<dbReference type="RefSeq" id="WP_218826510.1">
    <property type="nucleotide sequence ID" value="NZ_FZOR01000002.1"/>
</dbReference>
<evidence type="ECO:0008006" key="3">
    <source>
        <dbReference type="Google" id="ProtNLM"/>
    </source>
</evidence>
<evidence type="ECO:0000313" key="1">
    <source>
        <dbReference type="EMBL" id="SNS25988.1"/>
    </source>
</evidence>
<dbReference type="Proteomes" id="UP000198318">
    <property type="component" value="Unassembled WGS sequence"/>
</dbReference>
<dbReference type="AlphaFoldDB" id="A0A239D1T3"/>
<gene>
    <name evidence="1" type="ORF">SAMN05443665_100260</name>
</gene>
<accession>A0A239D1T3</accession>
<evidence type="ECO:0000313" key="2">
    <source>
        <dbReference type="Proteomes" id="UP000198318"/>
    </source>
</evidence>
<reference evidence="1 2" key="1">
    <citation type="submission" date="2017-06" db="EMBL/GenBank/DDBJ databases">
        <authorList>
            <person name="Kim H.J."/>
            <person name="Triplett B.A."/>
        </authorList>
    </citation>
    <scope>NUCLEOTIDE SEQUENCE [LARGE SCALE GENOMIC DNA]</scope>
    <source>
        <strain evidence="1 2">DSM 44715</strain>
    </source>
</reference>